<proteinExistence type="predicted"/>
<sequence length="243" mass="26523">MEHSVNSSVIGRLLEEVSWDGVNVRAYRDGGRGRGNVLTAEVLCPLSFLPRDRFLGEILRLAHGPGDVCARVAAEMEDADVTLLPDELVLRPHEIKVQLDAQFISPNCYVMVEAKRIRRSSFQAEQLAREYLALLTAAGEKLPVLFLILPGPPPLAVRGHGRMGIHEAVSLRLDDVLAKTGGEAGSFESLAARIPDVLAWVTWDEIRTLVGGGRDAFRGARAGLGRTVERLCDAVTTAIDWHS</sequence>
<dbReference type="OrthoDB" id="581531at2"/>
<protein>
    <recommendedName>
        <fullName evidence="3">Restriction endonuclease</fullName>
    </recommendedName>
</protein>
<gene>
    <name evidence="1" type="ORF">E0H73_43010</name>
</gene>
<comment type="caution">
    <text evidence="1">The sequence shown here is derived from an EMBL/GenBank/DDBJ whole genome shotgun (WGS) entry which is preliminary data.</text>
</comment>
<dbReference type="AlphaFoldDB" id="A0A4R0JQ21"/>
<reference evidence="1 2" key="1">
    <citation type="submission" date="2019-02" db="EMBL/GenBank/DDBJ databases">
        <title>Kribbella capetownensis sp. nov. and Kribbella speibonae sp. nov., isolated from soil.</title>
        <authorList>
            <person name="Curtis S.M."/>
            <person name="Norton I."/>
            <person name="Everest G.J."/>
            <person name="Meyers P.R."/>
        </authorList>
    </citation>
    <scope>NUCLEOTIDE SEQUENCE [LARGE SCALE GENOMIC DNA]</scope>
    <source>
        <strain evidence="1 2">NRRL B-24813</strain>
    </source>
</reference>
<evidence type="ECO:0000313" key="2">
    <source>
        <dbReference type="Proteomes" id="UP000291144"/>
    </source>
</evidence>
<keyword evidence="2" id="KW-1185">Reference proteome</keyword>
<evidence type="ECO:0000313" key="1">
    <source>
        <dbReference type="EMBL" id="TCC48054.1"/>
    </source>
</evidence>
<organism evidence="1 2">
    <name type="scientific">Kribbella pittospori</name>
    <dbReference type="NCBI Taxonomy" id="722689"/>
    <lineage>
        <taxon>Bacteria</taxon>
        <taxon>Bacillati</taxon>
        <taxon>Actinomycetota</taxon>
        <taxon>Actinomycetes</taxon>
        <taxon>Propionibacteriales</taxon>
        <taxon>Kribbellaceae</taxon>
        <taxon>Kribbella</taxon>
    </lineage>
</organism>
<dbReference type="RefSeq" id="WP_131366653.1">
    <property type="nucleotide sequence ID" value="NZ_SJKB01000029.1"/>
</dbReference>
<dbReference type="EMBL" id="SJKB01000029">
    <property type="protein sequence ID" value="TCC48054.1"/>
    <property type="molecule type" value="Genomic_DNA"/>
</dbReference>
<name>A0A4R0JQ21_9ACTN</name>
<evidence type="ECO:0008006" key="3">
    <source>
        <dbReference type="Google" id="ProtNLM"/>
    </source>
</evidence>
<dbReference type="Proteomes" id="UP000291144">
    <property type="component" value="Unassembled WGS sequence"/>
</dbReference>
<accession>A0A4R0JQ21</accession>